<dbReference type="EMBL" id="LAZR01047340">
    <property type="protein sequence ID" value="KKK94447.1"/>
    <property type="molecule type" value="Genomic_DNA"/>
</dbReference>
<accession>A0A0F8ZKX5</accession>
<gene>
    <name evidence="1" type="ORF">LCGC14_2682780</name>
</gene>
<evidence type="ECO:0000313" key="1">
    <source>
        <dbReference type="EMBL" id="KKK94447.1"/>
    </source>
</evidence>
<comment type="caution">
    <text evidence="1">The sequence shown here is derived from an EMBL/GenBank/DDBJ whole genome shotgun (WGS) entry which is preliminary data.</text>
</comment>
<organism evidence="1">
    <name type="scientific">marine sediment metagenome</name>
    <dbReference type="NCBI Taxonomy" id="412755"/>
    <lineage>
        <taxon>unclassified sequences</taxon>
        <taxon>metagenomes</taxon>
        <taxon>ecological metagenomes</taxon>
    </lineage>
</organism>
<reference evidence="1" key="1">
    <citation type="journal article" date="2015" name="Nature">
        <title>Complex archaea that bridge the gap between prokaryotes and eukaryotes.</title>
        <authorList>
            <person name="Spang A."/>
            <person name="Saw J.H."/>
            <person name="Jorgensen S.L."/>
            <person name="Zaremba-Niedzwiedzka K."/>
            <person name="Martijn J."/>
            <person name="Lind A.E."/>
            <person name="van Eijk R."/>
            <person name="Schleper C."/>
            <person name="Guy L."/>
            <person name="Ettema T.J."/>
        </authorList>
    </citation>
    <scope>NUCLEOTIDE SEQUENCE</scope>
</reference>
<name>A0A0F8ZKX5_9ZZZZ</name>
<dbReference type="AlphaFoldDB" id="A0A0F8ZKX5"/>
<protein>
    <submittedName>
        <fullName evidence="1">Uncharacterized protein</fullName>
    </submittedName>
</protein>
<proteinExistence type="predicted"/>
<sequence>LQLTISEVIIQSVSSEPTDLTEYLDERIWLFTELEKFTSDDNPSDDTYTLTRTNNPLFWGEDKWLDYVMISDEN</sequence>
<feature type="non-terminal residue" evidence="1">
    <location>
        <position position="1"/>
    </location>
</feature>